<evidence type="ECO:0000256" key="8">
    <source>
        <dbReference type="ARBA" id="ARBA00022617"/>
    </source>
</evidence>
<feature type="binding site" description="axial binding residue" evidence="22">
    <location>
        <position position="174"/>
    </location>
    <ligand>
        <name>heme c</name>
        <dbReference type="ChEBI" id="CHEBI:61717"/>
        <label>2</label>
    </ligand>
    <ligandPart>
        <name>Fe</name>
        <dbReference type="ChEBI" id="CHEBI:18248"/>
    </ligandPart>
</feature>
<dbReference type="InterPro" id="IPR036909">
    <property type="entry name" value="Cyt_c-like_dom_sf"/>
</dbReference>
<dbReference type="RefSeq" id="WP_002714963.1">
    <property type="nucleotide sequence ID" value="NZ_KB375281.1"/>
</dbReference>
<evidence type="ECO:0000256" key="21">
    <source>
        <dbReference type="PIRNR" id="PIRNR000006"/>
    </source>
</evidence>
<dbReference type="AlphaFoldDB" id="K8NRY7"/>
<keyword evidence="17 21" id="KW-0408">Iron</keyword>
<gene>
    <name evidence="26" type="ORF">HMPREF9696_04097</name>
</gene>
<evidence type="ECO:0000256" key="2">
    <source>
        <dbReference type="ARBA" id="ARBA00004673"/>
    </source>
</evidence>
<dbReference type="PANTHER" id="PTHR33751:SF1">
    <property type="entry name" value="CBB3-TYPE CYTOCHROME C OXIDASE SUBUNIT FIXP"/>
    <property type="match status" value="1"/>
</dbReference>
<keyword evidence="12" id="KW-0677">Repeat</keyword>
<dbReference type="PROSITE" id="PS51007">
    <property type="entry name" value="CYTC"/>
    <property type="match status" value="2"/>
</dbReference>
<feature type="binding site" description="axial binding residue" evidence="22">
    <location>
        <position position="224"/>
    </location>
    <ligand>
        <name>heme c</name>
        <dbReference type="ChEBI" id="CHEBI:61717"/>
        <label>2</label>
    </ligand>
    <ligandPart>
        <name>Fe</name>
        <dbReference type="ChEBI" id="CHEBI:18248"/>
    </ligandPart>
</feature>
<keyword evidence="14 21" id="KW-0249">Electron transport</keyword>
<keyword evidence="10 24" id="KW-0812">Transmembrane</keyword>
<dbReference type="InterPro" id="IPR008168">
    <property type="entry name" value="Cyt_C_IC"/>
</dbReference>
<feature type="binding site" description="axial binding residue" evidence="22">
    <location>
        <position position="265"/>
    </location>
    <ligand>
        <name>heme c</name>
        <dbReference type="ChEBI" id="CHEBI:61717"/>
        <label>1</label>
    </ligand>
    <ligandPart>
        <name>Fe</name>
        <dbReference type="ChEBI" id="CHEBI:18248"/>
    </ligandPart>
</feature>
<evidence type="ECO:0000256" key="13">
    <source>
        <dbReference type="ARBA" id="ARBA00022781"/>
    </source>
</evidence>
<evidence type="ECO:0000256" key="18">
    <source>
        <dbReference type="ARBA" id="ARBA00023065"/>
    </source>
</evidence>
<keyword evidence="18 21" id="KW-0406">Ion transport</keyword>
<comment type="cofactor">
    <cofactor evidence="21 23">
        <name>heme c</name>
        <dbReference type="ChEBI" id="CHEBI:61717"/>
    </cofactor>
    <text evidence="21 23">Binds 2 heme C groups per subunit.</text>
</comment>
<feature type="domain" description="Cytochrome c" evidence="25">
    <location>
        <begin position="207"/>
        <end position="288"/>
    </location>
</feature>
<dbReference type="EMBL" id="AGWY01000018">
    <property type="protein sequence ID" value="EKS31876.1"/>
    <property type="molecule type" value="Genomic_DNA"/>
</dbReference>
<dbReference type="GO" id="GO:0005506">
    <property type="term" value="F:iron ion binding"/>
    <property type="evidence" value="ECO:0007669"/>
    <property type="project" value="InterPro"/>
</dbReference>
<feature type="binding site" description="covalent" evidence="23">
    <location>
        <position position="126"/>
    </location>
    <ligand>
        <name>heme c</name>
        <dbReference type="ChEBI" id="CHEBI:61717"/>
        <label>1</label>
    </ligand>
</feature>
<evidence type="ECO:0000313" key="27">
    <source>
        <dbReference type="Proteomes" id="UP000001095"/>
    </source>
</evidence>
<dbReference type="InterPro" id="IPR038414">
    <property type="entry name" value="CcoP_N_sf"/>
</dbReference>
<comment type="subcellular location">
    <subcellularLocation>
        <location evidence="1 21">Cell inner membrane</location>
    </subcellularLocation>
</comment>
<dbReference type="Proteomes" id="UP000001095">
    <property type="component" value="Unassembled WGS sequence"/>
</dbReference>
<accession>K8NRY7</accession>
<evidence type="ECO:0000256" key="10">
    <source>
        <dbReference type="ARBA" id="ARBA00022692"/>
    </source>
</evidence>
<dbReference type="InterPro" id="IPR032858">
    <property type="entry name" value="CcoP_N"/>
</dbReference>
<keyword evidence="5 21" id="KW-0813">Transport</keyword>
<keyword evidence="13 21" id="KW-0375">Hydrogen ion transport</keyword>
<evidence type="ECO:0000256" key="4">
    <source>
        <dbReference type="ARBA" id="ARBA00011203"/>
    </source>
</evidence>
<comment type="similarity">
    <text evidence="3 21">Belongs to the CcoP / FixP family.</text>
</comment>
<dbReference type="Pfam" id="PF00034">
    <property type="entry name" value="Cytochrom_C"/>
    <property type="match status" value="1"/>
</dbReference>
<dbReference type="GO" id="GO:0005886">
    <property type="term" value="C:plasma membrane"/>
    <property type="evidence" value="ECO:0007669"/>
    <property type="project" value="UniProtKB-SubCell"/>
</dbReference>
<keyword evidence="27" id="KW-1185">Reference proteome</keyword>
<dbReference type="InterPro" id="IPR004678">
    <property type="entry name" value="Cyt_c_oxidase_cbb3_su3"/>
</dbReference>
<dbReference type="NCBIfam" id="TIGR00782">
    <property type="entry name" value="ccoP"/>
    <property type="match status" value="1"/>
</dbReference>
<dbReference type="PANTHER" id="PTHR33751">
    <property type="entry name" value="CBB3-TYPE CYTOCHROME C OXIDASE SUBUNIT FIXP"/>
    <property type="match status" value="1"/>
</dbReference>
<keyword evidence="9 21" id="KW-0679">Respiratory chain</keyword>
<dbReference type="Gene3D" id="6.10.280.130">
    <property type="match status" value="1"/>
</dbReference>
<dbReference type="InterPro" id="IPR009056">
    <property type="entry name" value="Cyt_c-like_dom"/>
</dbReference>
<evidence type="ECO:0000256" key="22">
    <source>
        <dbReference type="PIRSR" id="PIRSR000006-1"/>
    </source>
</evidence>
<evidence type="ECO:0000256" key="24">
    <source>
        <dbReference type="SAM" id="Phobius"/>
    </source>
</evidence>
<dbReference type="Pfam" id="PF13442">
    <property type="entry name" value="Cytochrome_CBB3"/>
    <property type="match status" value="1"/>
</dbReference>
<dbReference type="OrthoDB" id="9811281at2"/>
<dbReference type="HOGENOM" id="CLU_047545_2_0_5"/>
<evidence type="ECO:0000256" key="6">
    <source>
        <dbReference type="ARBA" id="ARBA00022475"/>
    </source>
</evidence>
<keyword evidence="19 21" id="KW-0472">Membrane</keyword>
<comment type="subunit">
    <text evidence="4">Component of the cbb3-type cytochrome c oxidase at least composed of FixN, FixO, FixQ and FixP.</text>
</comment>
<evidence type="ECO:0000256" key="1">
    <source>
        <dbReference type="ARBA" id="ARBA00004533"/>
    </source>
</evidence>
<dbReference type="Pfam" id="PF14715">
    <property type="entry name" value="FixP_N"/>
    <property type="match status" value="1"/>
</dbReference>
<dbReference type="GO" id="GO:0006119">
    <property type="term" value="P:oxidative phosphorylation"/>
    <property type="evidence" value="ECO:0007669"/>
    <property type="project" value="UniProtKB-UniPathway"/>
</dbReference>
<keyword evidence="7 21" id="KW-0997">Cell inner membrane</keyword>
<feature type="binding site" description="covalent" evidence="23">
    <location>
        <position position="223"/>
    </location>
    <ligand>
        <name>heme c</name>
        <dbReference type="ChEBI" id="CHEBI:61717"/>
        <label>2</label>
    </ligand>
</feature>
<evidence type="ECO:0000256" key="3">
    <source>
        <dbReference type="ARBA" id="ARBA00006113"/>
    </source>
</evidence>
<feature type="binding site" description="axial binding residue" evidence="22">
    <location>
        <position position="127"/>
    </location>
    <ligand>
        <name>heme c</name>
        <dbReference type="ChEBI" id="CHEBI:61717"/>
        <label>1</label>
    </ligand>
    <ligandPart>
        <name>Fe</name>
        <dbReference type="ChEBI" id="CHEBI:18248"/>
    </ligandPart>
</feature>
<evidence type="ECO:0000256" key="12">
    <source>
        <dbReference type="ARBA" id="ARBA00022737"/>
    </source>
</evidence>
<feature type="domain" description="Cytochrome c" evidence="25">
    <location>
        <begin position="110"/>
        <end position="199"/>
    </location>
</feature>
<organism evidence="26 27">
    <name type="scientific">Afipia clevelandensis ATCC 49720</name>
    <dbReference type="NCBI Taxonomy" id="883079"/>
    <lineage>
        <taxon>Bacteria</taxon>
        <taxon>Pseudomonadati</taxon>
        <taxon>Pseudomonadota</taxon>
        <taxon>Alphaproteobacteria</taxon>
        <taxon>Hyphomicrobiales</taxon>
        <taxon>Nitrobacteraceae</taxon>
        <taxon>Afipia</taxon>
    </lineage>
</organism>
<evidence type="ECO:0000256" key="9">
    <source>
        <dbReference type="ARBA" id="ARBA00022660"/>
    </source>
</evidence>
<evidence type="ECO:0000256" key="14">
    <source>
        <dbReference type="ARBA" id="ARBA00022982"/>
    </source>
</evidence>
<dbReference type="PIRSF" id="PIRSF000006">
    <property type="entry name" value="Cbb3-Cox_fixP"/>
    <property type="match status" value="1"/>
</dbReference>
<evidence type="ECO:0000313" key="26">
    <source>
        <dbReference type="EMBL" id="EKS31876.1"/>
    </source>
</evidence>
<dbReference type="PATRIC" id="fig|883079.3.peg.4181"/>
<evidence type="ECO:0000256" key="17">
    <source>
        <dbReference type="ARBA" id="ARBA00023004"/>
    </source>
</evidence>
<feature type="binding site" description="covalent" evidence="23">
    <location>
        <position position="220"/>
    </location>
    <ligand>
        <name>heme c</name>
        <dbReference type="ChEBI" id="CHEBI:61717"/>
        <label>2</label>
    </ligand>
</feature>
<dbReference type="GO" id="GO:1902600">
    <property type="term" value="P:proton transmembrane transport"/>
    <property type="evidence" value="ECO:0007669"/>
    <property type="project" value="UniProtKB-KW"/>
</dbReference>
<comment type="caution">
    <text evidence="26">The sequence shown here is derived from an EMBL/GenBank/DDBJ whole genome shotgun (WGS) entry which is preliminary data.</text>
</comment>
<feature type="transmembrane region" description="Helical" evidence="24">
    <location>
        <begin position="34"/>
        <end position="52"/>
    </location>
</feature>
<dbReference type="GO" id="GO:0020037">
    <property type="term" value="F:heme binding"/>
    <property type="evidence" value="ECO:0007669"/>
    <property type="project" value="InterPro"/>
</dbReference>
<dbReference type="Gene3D" id="1.10.760.10">
    <property type="entry name" value="Cytochrome c-like domain"/>
    <property type="match status" value="2"/>
</dbReference>
<evidence type="ECO:0000256" key="7">
    <source>
        <dbReference type="ARBA" id="ARBA00022519"/>
    </source>
</evidence>
<evidence type="ECO:0000256" key="23">
    <source>
        <dbReference type="PIRSR" id="PIRSR000006-2"/>
    </source>
</evidence>
<evidence type="ECO:0000256" key="19">
    <source>
        <dbReference type="ARBA" id="ARBA00023136"/>
    </source>
</evidence>
<evidence type="ECO:0000259" key="25">
    <source>
        <dbReference type="PROSITE" id="PS51007"/>
    </source>
</evidence>
<evidence type="ECO:0000256" key="11">
    <source>
        <dbReference type="ARBA" id="ARBA00022723"/>
    </source>
</evidence>
<dbReference type="SUPFAM" id="SSF46626">
    <property type="entry name" value="Cytochrome c"/>
    <property type="match status" value="2"/>
</dbReference>
<protein>
    <recommendedName>
        <fullName evidence="21">Cbb3-type cytochrome c oxidase subunit</fullName>
    </recommendedName>
</protein>
<evidence type="ECO:0000256" key="5">
    <source>
        <dbReference type="ARBA" id="ARBA00022448"/>
    </source>
</evidence>
<evidence type="ECO:0000256" key="20">
    <source>
        <dbReference type="ARBA" id="ARBA00025525"/>
    </source>
</evidence>
<dbReference type="UniPathway" id="UPA00705"/>
<dbReference type="InterPro" id="IPR050597">
    <property type="entry name" value="Cytochrome_c_Oxidase_Subunit"/>
</dbReference>
<reference evidence="26 27" key="1">
    <citation type="submission" date="2012-04" db="EMBL/GenBank/DDBJ databases">
        <title>The Genome Sequence of Afipia clevelandensis ATCC 49720.</title>
        <authorList>
            <consortium name="The Broad Institute Genome Sequencing Platform"/>
            <person name="Earl A."/>
            <person name="Ward D."/>
            <person name="Feldgarden M."/>
            <person name="Gevers D."/>
            <person name="Huys G."/>
            <person name="Walker B."/>
            <person name="Young S.K."/>
            <person name="Zeng Q."/>
            <person name="Gargeya S."/>
            <person name="Fitzgerald M."/>
            <person name="Haas B."/>
            <person name="Abouelleil A."/>
            <person name="Alvarado L."/>
            <person name="Arachchi H.M."/>
            <person name="Berlin A."/>
            <person name="Chapman S.B."/>
            <person name="Goldberg J."/>
            <person name="Griggs A."/>
            <person name="Gujja S."/>
            <person name="Hansen M."/>
            <person name="Howarth C."/>
            <person name="Imamovic A."/>
            <person name="Larimer J."/>
            <person name="McCowen C."/>
            <person name="Montmayeur A."/>
            <person name="Murphy C."/>
            <person name="Neiman D."/>
            <person name="Pearson M."/>
            <person name="Priest M."/>
            <person name="Roberts A."/>
            <person name="Saif S."/>
            <person name="Shea T."/>
            <person name="Sisk P."/>
            <person name="Sykes S."/>
            <person name="Wortman J."/>
            <person name="Nusbaum C."/>
            <person name="Birren B."/>
        </authorList>
    </citation>
    <scope>NUCLEOTIDE SEQUENCE [LARGE SCALE GENOMIC DNA]</scope>
    <source>
        <strain evidence="26 27">ATCC 49720</strain>
    </source>
</reference>
<name>K8NRY7_9BRAD</name>
<keyword evidence="6 21" id="KW-1003">Cell membrane</keyword>
<feature type="binding site" description="covalent" evidence="23">
    <location>
        <position position="123"/>
    </location>
    <ligand>
        <name>heme c</name>
        <dbReference type="ChEBI" id="CHEBI:61717"/>
        <label>1</label>
    </ligand>
</feature>
<comment type="pathway">
    <text evidence="2 21">Energy metabolism; oxidative phosphorylation.</text>
</comment>
<sequence>MTHHKEEIDSVSGTATTGHQWDGIKELNTPLPRWWVITFYATIVWAIGYWVVYPAWPLVQGYTAGIIRYSSRADVAVDLANLEKLRGGKMATLNATPLADIEKDPALLALARARGKAAFGDNCAPCHGSGAAGAKGYPNLNDDEWLWGGSLDQIGNTIAFGVRSGHAKAHEGAMLAFGKDGILKPDQIVAVANYVRSLSGLSTAQGFDKAAGQKIFAENCAACHGENAKGNIEQGAPDLTDQIWLYGSDEKILIETITNGRAGVMPAWTGRLDPATIKALAVYVHSLGGGK</sequence>
<dbReference type="PRINTS" id="PR00605">
    <property type="entry name" value="CYTCHROMECIC"/>
</dbReference>
<dbReference type="GO" id="GO:0016491">
    <property type="term" value="F:oxidoreductase activity"/>
    <property type="evidence" value="ECO:0007669"/>
    <property type="project" value="UniProtKB-KW"/>
</dbReference>
<evidence type="ECO:0000256" key="15">
    <source>
        <dbReference type="ARBA" id="ARBA00022989"/>
    </source>
</evidence>
<keyword evidence="8 21" id="KW-0349">Heme</keyword>
<comment type="function">
    <text evidence="20">C-type cytochrome. Part of the cbb3-type cytochrome c oxidase complex. FixP subunit is required for transferring electrons from donor cytochrome c via its heme groups to FixO subunit. From there, electrons are shuttled to the catalytic binuclear center of FixN subunit where oxygen reduction takes place. The complex also functions as a proton pump.</text>
</comment>
<evidence type="ECO:0000256" key="16">
    <source>
        <dbReference type="ARBA" id="ARBA00023002"/>
    </source>
</evidence>
<keyword evidence="15 24" id="KW-1133">Transmembrane helix</keyword>
<keyword evidence="11 21" id="KW-0479">Metal-binding</keyword>
<keyword evidence="16 21" id="KW-0560">Oxidoreductase</keyword>
<dbReference type="GO" id="GO:0009055">
    <property type="term" value="F:electron transfer activity"/>
    <property type="evidence" value="ECO:0007669"/>
    <property type="project" value="InterPro"/>
</dbReference>
<proteinExistence type="inferred from homology"/>